<proteinExistence type="predicted"/>
<accession>A0A2X0LSW5</accession>
<name>A0A2X0LSW5_9BASI</name>
<gene>
    <name evidence="2" type="primary">BQ5605_C015g07810</name>
    <name evidence="2" type="ORF">BQ5605_C015G07810</name>
</gene>
<protein>
    <submittedName>
        <fullName evidence="2">BQ5605_C015g07810 protein</fullName>
    </submittedName>
</protein>
<evidence type="ECO:0000256" key="1">
    <source>
        <dbReference type="SAM" id="Phobius"/>
    </source>
</evidence>
<dbReference type="Proteomes" id="UP000249464">
    <property type="component" value="Unassembled WGS sequence"/>
</dbReference>
<keyword evidence="1" id="KW-0812">Transmembrane</keyword>
<evidence type="ECO:0000313" key="2">
    <source>
        <dbReference type="EMBL" id="SGY17529.1"/>
    </source>
</evidence>
<reference evidence="2 3" key="1">
    <citation type="submission" date="2016-11" db="EMBL/GenBank/DDBJ databases">
        <authorList>
            <person name="Jaros S."/>
            <person name="Januszkiewicz K."/>
            <person name="Wedrychowicz H."/>
        </authorList>
    </citation>
    <scope>NUCLEOTIDE SEQUENCE [LARGE SCALE GENOMIC DNA]</scope>
</reference>
<keyword evidence="1" id="KW-1133">Transmembrane helix</keyword>
<keyword evidence="3" id="KW-1185">Reference proteome</keyword>
<organism evidence="2 3">
    <name type="scientific">Microbotryum silenes-dioicae</name>
    <dbReference type="NCBI Taxonomy" id="796604"/>
    <lineage>
        <taxon>Eukaryota</taxon>
        <taxon>Fungi</taxon>
        <taxon>Dikarya</taxon>
        <taxon>Basidiomycota</taxon>
        <taxon>Pucciniomycotina</taxon>
        <taxon>Microbotryomycetes</taxon>
        <taxon>Microbotryales</taxon>
        <taxon>Microbotryaceae</taxon>
        <taxon>Microbotryum</taxon>
    </lineage>
</organism>
<sequence length="542" mass="62070">MDPTREPSMKPMEIGEPPTHHNVVASHRHRATRIFVPGGLVIVLVLIFVISKSDQSLHETAATWRDHLVKGWNSEAQSSTVVWAGSDIGLSQNMLTKPNDNLRATFIHSVVRSNAATYRNGGLDYDLYVSLAMHVEAIPYHHDQWQIVSTDLSYLTTAIVCTHEFAGQLFTVEGWQHFLTWSFVVNCPIPPQLAEAMAQNTGLVLQTKITWTYKEDRGRFSHALSLKAHHPERESEFGICLSPIWGHLNARATLEWRENIRRLGVDTVHWHARDASVAEWVRCYNAVTGAKDTFMYAPPTSLETYGHRENLADNGLYGDQIIYYTSCRFRSHQLYPTRWLGYLDRDEYFLPRTLPSTVSSATGERIPPDPTILRTFLPDYFSNVSAELGSVCFARSYHAGKVDFDFSDVVPPQVASTPFPQLGYLKTWWPPALSHKCMHRVNGNEMASVHYGEAWYPGFSQIIYDNVTSRELPFYLWHRPSDDAGPGVEPPYLPNELKQYIADLWIQRERTWDRMRWKCDSLPCRFLALAEDPTRRSGMWRV</sequence>
<dbReference type="EMBL" id="FQNC01000015">
    <property type="protein sequence ID" value="SGY17529.1"/>
    <property type="molecule type" value="Genomic_DNA"/>
</dbReference>
<keyword evidence="1" id="KW-0472">Membrane</keyword>
<feature type="transmembrane region" description="Helical" evidence="1">
    <location>
        <begin position="34"/>
        <end position="51"/>
    </location>
</feature>
<evidence type="ECO:0000313" key="3">
    <source>
        <dbReference type="Proteomes" id="UP000249464"/>
    </source>
</evidence>
<dbReference type="AlphaFoldDB" id="A0A2X0LSW5"/>